<sequence length="284" mass="32577">MNYKNFILLLSFLLVVSACKKDSPSEKIPPKEGADAYTPLIGRWQLMKITDSNNKGKERNLSNCRRHSSITFLEGRKAREVRYHLALSEGESADRGEGTCKHSNEIFDVAITATNTLQLIGTETETYSYTLKDKQLQLVLTATLPNGDSVSSTFFYQKDYTYNPAKELIGTWYVHHWWIDGLYNYDEDFARGQCKTKEKIVFTETDITIYQYDIGSEGCKETIYQGSYKVSENQTKIIVSSKKNGFVGNTIFDLENGNLHIYGNRSGHALETIYRKDKKYEDYF</sequence>
<dbReference type="EMBL" id="JAGDYP010000002">
    <property type="protein sequence ID" value="MBO1883528.1"/>
    <property type="molecule type" value="Genomic_DNA"/>
</dbReference>
<dbReference type="InterPro" id="IPR024311">
    <property type="entry name" value="Lipocalin-like"/>
</dbReference>
<accession>A0ABS3PW14</accession>
<proteinExistence type="predicted"/>
<evidence type="ECO:0000313" key="3">
    <source>
        <dbReference type="EMBL" id="MBO1883528.1"/>
    </source>
</evidence>
<dbReference type="Proteomes" id="UP000681610">
    <property type="component" value="Unassembled WGS sequence"/>
</dbReference>
<name>A0ABS3PW14_9FLAO</name>
<keyword evidence="4" id="KW-1185">Reference proteome</keyword>
<keyword evidence="1" id="KW-0732">Signal</keyword>
<protein>
    <submittedName>
        <fullName evidence="3">Lipocalin family protein</fullName>
    </submittedName>
</protein>
<dbReference type="PROSITE" id="PS51257">
    <property type="entry name" value="PROKAR_LIPOPROTEIN"/>
    <property type="match status" value="1"/>
</dbReference>
<dbReference type="RefSeq" id="WP_208058183.1">
    <property type="nucleotide sequence ID" value="NZ_JAGDYP010000002.1"/>
</dbReference>
<comment type="caution">
    <text evidence="3">The sequence shown here is derived from an EMBL/GenBank/DDBJ whole genome shotgun (WGS) entry which is preliminary data.</text>
</comment>
<evidence type="ECO:0000259" key="2">
    <source>
        <dbReference type="Pfam" id="PF13648"/>
    </source>
</evidence>
<feature type="signal peptide" evidence="1">
    <location>
        <begin position="1"/>
        <end position="20"/>
    </location>
</feature>
<organism evidence="3 4">
    <name type="scientific">Capnocytophaga bilenii</name>
    <dbReference type="NCBI Taxonomy" id="2819369"/>
    <lineage>
        <taxon>Bacteria</taxon>
        <taxon>Pseudomonadati</taxon>
        <taxon>Bacteroidota</taxon>
        <taxon>Flavobacteriia</taxon>
        <taxon>Flavobacteriales</taxon>
        <taxon>Flavobacteriaceae</taxon>
        <taxon>Capnocytophaga</taxon>
    </lineage>
</organism>
<feature type="domain" description="Lipocalin-like" evidence="2">
    <location>
        <begin position="168"/>
        <end position="259"/>
    </location>
</feature>
<reference evidence="3 4" key="1">
    <citation type="submission" date="2021-03" db="EMBL/GenBank/DDBJ databases">
        <title>Isolation and description of Capnocytophaga bilenii sp. nov., a novel Capnocytophaga species, isolated from a gingivitis subject.</title>
        <authorList>
            <person name="Antezack A."/>
            <person name="Monnet-Corti V."/>
            <person name="La Scola B."/>
        </authorList>
    </citation>
    <scope>NUCLEOTIDE SEQUENCE [LARGE SCALE GENOMIC DNA]</scope>
    <source>
        <strain evidence="3 4">Marseille-Q4570</strain>
    </source>
</reference>
<evidence type="ECO:0000256" key="1">
    <source>
        <dbReference type="SAM" id="SignalP"/>
    </source>
</evidence>
<gene>
    <name evidence="3" type="ORF">J4N46_03575</name>
</gene>
<feature type="chain" id="PRO_5046621245" evidence="1">
    <location>
        <begin position="21"/>
        <end position="284"/>
    </location>
</feature>
<evidence type="ECO:0000313" key="4">
    <source>
        <dbReference type="Proteomes" id="UP000681610"/>
    </source>
</evidence>
<dbReference type="Pfam" id="PF13648">
    <property type="entry name" value="Lipocalin_4"/>
    <property type="match status" value="1"/>
</dbReference>